<dbReference type="Proteomes" id="UP001064106">
    <property type="component" value="Unassembled WGS sequence"/>
</dbReference>
<accession>A0ABT2R125</accession>
<keyword evidence="2" id="KW-1185">Reference proteome</keyword>
<dbReference type="RefSeq" id="WP_163121296.1">
    <property type="nucleotide sequence ID" value="NZ_ARXS01000016.1"/>
</dbReference>
<proteinExistence type="predicted"/>
<gene>
    <name evidence="1" type="ORF">MA04_02778</name>
</gene>
<evidence type="ECO:0000313" key="2">
    <source>
        <dbReference type="Proteomes" id="UP001064106"/>
    </source>
</evidence>
<reference evidence="1" key="1">
    <citation type="submission" date="2012-09" db="EMBL/GenBank/DDBJ databases">
        <title>Genome Sequence of alkane-degrading Bacterium Alcanivorax balearicus MACL04.</title>
        <authorList>
            <person name="Lai Q."/>
            <person name="Shao Z."/>
        </authorList>
    </citation>
    <scope>NUCLEOTIDE SEQUENCE</scope>
    <source>
        <strain evidence="1">MACL04</strain>
    </source>
</reference>
<evidence type="ECO:0000313" key="1">
    <source>
        <dbReference type="EMBL" id="MCU5783478.1"/>
    </source>
</evidence>
<dbReference type="EMBL" id="ARXS01000016">
    <property type="protein sequence ID" value="MCU5783478.1"/>
    <property type="molecule type" value="Genomic_DNA"/>
</dbReference>
<organism evidence="1 2">
    <name type="scientific">Alloalcanivorax balearicus MACL04</name>
    <dbReference type="NCBI Taxonomy" id="1177182"/>
    <lineage>
        <taxon>Bacteria</taxon>
        <taxon>Pseudomonadati</taxon>
        <taxon>Pseudomonadota</taxon>
        <taxon>Gammaproteobacteria</taxon>
        <taxon>Oceanospirillales</taxon>
        <taxon>Alcanivoracaceae</taxon>
        <taxon>Alloalcanivorax</taxon>
    </lineage>
</organism>
<protein>
    <submittedName>
        <fullName evidence="1">Uncharacterized protein</fullName>
    </submittedName>
</protein>
<comment type="caution">
    <text evidence="1">The sequence shown here is derived from an EMBL/GenBank/DDBJ whole genome shotgun (WGS) entry which is preliminary data.</text>
</comment>
<name>A0ABT2R125_9GAMM</name>
<sequence>MYAIEFETDIKGEFIRLPRFEQLKDRHVKVIILTKEVVEEGAAQQENTSATRRKPAQVPPIQFKGDVFDTASGSDWDLP</sequence>